<organism evidence="3 4">
    <name type="scientific">Rhodamnia argentea</name>
    <dbReference type="NCBI Taxonomy" id="178133"/>
    <lineage>
        <taxon>Eukaryota</taxon>
        <taxon>Viridiplantae</taxon>
        <taxon>Streptophyta</taxon>
        <taxon>Embryophyta</taxon>
        <taxon>Tracheophyta</taxon>
        <taxon>Spermatophyta</taxon>
        <taxon>Magnoliopsida</taxon>
        <taxon>eudicotyledons</taxon>
        <taxon>Gunneridae</taxon>
        <taxon>Pentapetalae</taxon>
        <taxon>rosids</taxon>
        <taxon>malvids</taxon>
        <taxon>Myrtales</taxon>
        <taxon>Myrtaceae</taxon>
        <taxon>Myrtoideae</taxon>
        <taxon>Myrteae</taxon>
        <taxon>Australasian group</taxon>
        <taxon>Rhodamnia</taxon>
    </lineage>
</organism>
<dbReference type="Proteomes" id="UP000827889">
    <property type="component" value="Chromosome 9"/>
</dbReference>
<evidence type="ECO:0000256" key="1">
    <source>
        <dbReference type="SAM" id="MobiDB-lite"/>
    </source>
</evidence>
<gene>
    <name evidence="4" type="primary">LOC115737045</name>
</gene>
<feature type="compositionally biased region" description="Basic and acidic residues" evidence="1">
    <location>
        <begin position="95"/>
        <end position="110"/>
    </location>
</feature>
<sequence length="433" mass="49026">MVRKIFLGEESALPEVMEFVLRWVVGQKPDGDLAHATYVRQLEWISGHDVRFHPSEEVSEDRSLVERELALPVADLIPRHRAAVAAAAVADAIDEPGHDELELNRKEPPEHPSSPRPLQHQVGRLDVDLQGSKEMESLQSGLGFEGTIQRQKCRGINTFEDDDLKLEEQLKLLNKPPVATFLRATIRHDRPEIRKYGTSAYISVYNLTVARDQYSAHNIWISTGPLDRFSMIAAGWQVHPVVGGDYLPRLFTYWTGNSWRDGCYNTFCQGFVQVDRIITPNYPIKPVSTHGGPIYELKVEVSQDLYTGSWWLRICDRNVGYWPKELFVNLQDGTLTTAWGGVAQESAEGYCPPMGNGVLPDVDYRKAAYFRDVRWMNARGESFPPREAMPVEVDAAPSCYGLLDLKLRPDPWGYYFSYGGPGGYCRGYSFLRV</sequence>
<dbReference type="InterPro" id="IPR053168">
    <property type="entry name" value="Glutamic_endopeptidase"/>
</dbReference>
<evidence type="ECO:0000259" key="2">
    <source>
        <dbReference type="PROSITE" id="PS52045"/>
    </source>
</evidence>
<dbReference type="PANTHER" id="PTHR31589:SF232">
    <property type="entry name" value="NEPROSIN DOMAIN-CONTAINING PROTEIN"/>
    <property type="match status" value="1"/>
</dbReference>
<name>A0A8B8NSH4_9MYRT</name>
<accession>A0A8B8NSH4</accession>
<reference evidence="4" key="1">
    <citation type="submission" date="2025-08" db="UniProtKB">
        <authorList>
            <consortium name="RefSeq"/>
        </authorList>
    </citation>
    <scope>IDENTIFICATION</scope>
    <source>
        <tissue evidence="4">Leaf</tissue>
    </source>
</reference>
<dbReference type="KEGG" id="rarg:115737045"/>
<dbReference type="PROSITE" id="PS52045">
    <property type="entry name" value="NEPROSIN_PEP_CD"/>
    <property type="match status" value="1"/>
</dbReference>
<keyword evidence="3" id="KW-1185">Reference proteome</keyword>
<proteinExistence type="predicted"/>
<evidence type="ECO:0000313" key="4">
    <source>
        <dbReference type="RefSeq" id="XP_030524858.1"/>
    </source>
</evidence>
<dbReference type="InterPro" id="IPR004314">
    <property type="entry name" value="Neprosin"/>
</dbReference>
<evidence type="ECO:0000313" key="3">
    <source>
        <dbReference type="Proteomes" id="UP000827889"/>
    </source>
</evidence>
<dbReference type="Pfam" id="PF03080">
    <property type="entry name" value="Neprosin"/>
    <property type="match status" value="1"/>
</dbReference>
<dbReference type="OrthoDB" id="1866831at2759"/>
<feature type="domain" description="Neprosin PEP catalytic" evidence="2">
    <location>
        <begin position="176"/>
        <end position="426"/>
    </location>
</feature>
<feature type="region of interest" description="Disordered" evidence="1">
    <location>
        <begin position="95"/>
        <end position="121"/>
    </location>
</feature>
<dbReference type="AlphaFoldDB" id="A0A8B8NSH4"/>
<protein>
    <submittedName>
        <fullName evidence="4">Uncharacterized protein LOC115737045</fullName>
    </submittedName>
</protein>
<dbReference type="Gene3D" id="3.90.1320.10">
    <property type="entry name" value="Outer-capsid protein sigma 3, large lobe"/>
    <property type="match status" value="1"/>
</dbReference>
<dbReference type="PANTHER" id="PTHR31589">
    <property type="entry name" value="PROTEIN, PUTATIVE (DUF239)-RELATED-RELATED"/>
    <property type="match status" value="1"/>
</dbReference>
<dbReference type="GeneID" id="115737045"/>
<dbReference type="RefSeq" id="XP_030524858.1">
    <property type="nucleotide sequence ID" value="XM_030668998.1"/>
</dbReference>